<comment type="subcellular location">
    <subcellularLocation>
        <location evidence="1">Cell membrane</location>
        <topology evidence="1">Lipid-anchor</topology>
    </subcellularLocation>
</comment>
<evidence type="ECO:0000256" key="2">
    <source>
        <dbReference type="ARBA" id="ARBA00005695"/>
    </source>
</evidence>
<dbReference type="PIRSF" id="PIRSF002741">
    <property type="entry name" value="MppA"/>
    <property type="match status" value="1"/>
</dbReference>
<dbReference type="InterPro" id="IPR030678">
    <property type="entry name" value="Peptide/Ni-bd"/>
</dbReference>
<dbReference type="PANTHER" id="PTHR30290">
    <property type="entry name" value="PERIPLASMIC BINDING COMPONENT OF ABC TRANSPORTER"/>
    <property type="match status" value="1"/>
</dbReference>
<dbReference type="Pfam" id="PF00496">
    <property type="entry name" value="SBP_bac_5"/>
    <property type="match status" value="1"/>
</dbReference>
<dbReference type="RefSeq" id="WP_216521878.1">
    <property type="nucleotide sequence ID" value="NZ_JAHLPM010000022.1"/>
</dbReference>
<feature type="region of interest" description="Disordered" evidence="4">
    <location>
        <begin position="25"/>
        <end position="58"/>
    </location>
</feature>
<gene>
    <name evidence="7" type="ORF">KQI42_18335</name>
</gene>
<protein>
    <recommendedName>
        <fullName evidence="6">Solute-binding protein family 5 domain-containing protein</fullName>
    </recommendedName>
</protein>
<evidence type="ECO:0000259" key="6">
    <source>
        <dbReference type="Pfam" id="PF00496"/>
    </source>
</evidence>
<feature type="signal peptide" evidence="5">
    <location>
        <begin position="1"/>
        <end position="20"/>
    </location>
</feature>
<accession>A0ABS6EAN4</accession>
<evidence type="ECO:0000313" key="8">
    <source>
        <dbReference type="Proteomes" id="UP000749471"/>
    </source>
</evidence>
<feature type="chain" id="PRO_5046662989" description="Solute-binding protein family 5 domain-containing protein" evidence="5">
    <location>
        <begin position="21"/>
        <end position="567"/>
    </location>
</feature>
<dbReference type="EMBL" id="JAHLPM010000022">
    <property type="protein sequence ID" value="MBU5439972.1"/>
    <property type="molecule type" value="Genomic_DNA"/>
</dbReference>
<comment type="caution">
    <text evidence="7">The sequence shown here is derived from an EMBL/GenBank/DDBJ whole genome shotgun (WGS) entry which is preliminary data.</text>
</comment>
<evidence type="ECO:0000313" key="7">
    <source>
        <dbReference type="EMBL" id="MBU5439972.1"/>
    </source>
</evidence>
<dbReference type="InterPro" id="IPR023765">
    <property type="entry name" value="SBP_5_CS"/>
</dbReference>
<evidence type="ECO:0000256" key="4">
    <source>
        <dbReference type="SAM" id="MobiDB-lite"/>
    </source>
</evidence>
<sequence>MKRKLCLILSLVLVLTALMAGCSKNEQPVDSEGEQGEKQEDVSNANNPAAKRDSASDTLVVGMSETKGDFMPVYSSTTYDGYVVDLIFDRLYSNDKEGNPIPQLAEKWETSDDHLTYTFYLRKDVKFSDDTPLTANDVEFTYLSMCDPNYDGRYLSYVSGLKGYEAYHDGDAEKVEGIKVIDDHTISFTFNEALSTNFWYTEIPVMPKHIYNFEKGDIKTLKAKMQKPIGSGPYKLTKYEEKQYIEFEANENYFLNAPKVPKLILKFTTAETMMSELEAGTTDVQLQVPPRSEHKEIVENAGFLNIVEFPDNGYGYMGINHRDPRLADKNVRQALMYGFNRQQFADVYYQGYATACNVPISTVSWAYTEDINKYEYNPEKAIELLEASGWKPGADGIREKDGKRLDFVWDTYTESKYVEALIPMLKADWEKIGVKVEANLMDFNALVEKVYEKREFDMYNMAWDLSIDPDAYDLFHTSVDVPSGNNAPGFRNEENDRLLEEGRREFDQDKRAEIYKEWGKLVNDELPYLFLTSNLHWDVVNNRVKNFNTSPFQKFNNREVLLDIELQ</sequence>
<dbReference type="InterPro" id="IPR000914">
    <property type="entry name" value="SBP_5_dom"/>
</dbReference>
<reference evidence="7 8" key="1">
    <citation type="submission" date="2021-06" db="EMBL/GenBank/DDBJ databases">
        <authorList>
            <person name="Sun Q."/>
            <person name="Li D."/>
        </authorList>
    </citation>
    <scope>NUCLEOTIDE SEQUENCE [LARGE SCALE GENOMIC DNA]</scope>
    <source>
        <strain evidence="7 8">MSJ-40</strain>
    </source>
</reference>
<dbReference type="PANTHER" id="PTHR30290:SF81">
    <property type="entry name" value="OLIGOPEPTIDE-BINDING PROTEIN OPPA"/>
    <property type="match status" value="1"/>
</dbReference>
<keyword evidence="3 5" id="KW-0732">Signal</keyword>
<evidence type="ECO:0000256" key="3">
    <source>
        <dbReference type="ARBA" id="ARBA00022729"/>
    </source>
</evidence>
<dbReference type="InterPro" id="IPR039424">
    <property type="entry name" value="SBP_5"/>
</dbReference>
<organism evidence="7 8">
    <name type="scientific">Tissierella simiarum</name>
    <dbReference type="NCBI Taxonomy" id="2841534"/>
    <lineage>
        <taxon>Bacteria</taxon>
        <taxon>Bacillati</taxon>
        <taxon>Bacillota</taxon>
        <taxon>Tissierellia</taxon>
        <taxon>Tissierellales</taxon>
        <taxon>Tissierellaceae</taxon>
        <taxon>Tissierella</taxon>
    </lineage>
</organism>
<feature type="domain" description="Solute-binding protein family 5" evidence="6">
    <location>
        <begin position="100"/>
        <end position="477"/>
    </location>
</feature>
<keyword evidence="8" id="KW-1185">Reference proteome</keyword>
<proteinExistence type="inferred from homology"/>
<name>A0ABS6EAN4_9FIRM</name>
<dbReference type="Proteomes" id="UP000749471">
    <property type="component" value="Unassembled WGS sequence"/>
</dbReference>
<evidence type="ECO:0000256" key="1">
    <source>
        <dbReference type="ARBA" id="ARBA00004193"/>
    </source>
</evidence>
<evidence type="ECO:0000256" key="5">
    <source>
        <dbReference type="SAM" id="SignalP"/>
    </source>
</evidence>
<comment type="similarity">
    <text evidence="2">Belongs to the bacterial solute-binding protein 5 family.</text>
</comment>
<dbReference type="PROSITE" id="PS51257">
    <property type="entry name" value="PROKAR_LIPOPROTEIN"/>
    <property type="match status" value="1"/>
</dbReference>
<dbReference type="PROSITE" id="PS01040">
    <property type="entry name" value="SBP_BACTERIAL_5"/>
    <property type="match status" value="1"/>
</dbReference>